<dbReference type="Proteomes" id="UP000199230">
    <property type="component" value="Unassembled WGS sequence"/>
</dbReference>
<evidence type="ECO:0000313" key="2">
    <source>
        <dbReference type="Proteomes" id="UP000199230"/>
    </source>
</evidence>
<accession>A0A1H3JM72</accession>
<dbReference type="STRING" id="159292.SAMN05192546_10212"/>
<dbReference type="Gene3D" id="3.40.50.720">
    <property type="entry name" value="NAD(P)-binding Rossmann-like Domain"/>
    <property type="match status" value="1"/>
</dbReference>
<dbReference type="EMBL" id="FNPV01000002">
    <property type="protein sequence ID" value="SDY40314.1"/>
    <property type="molecule type" value="Genomic_DNA"/>
</dbReference>
<proteinExistence type="predicted"/>
<dbReference type="OrthoDB" id="1704578at2"/>
<reference evidence="1 2" key="1">
    <citation type="submission" date="2016-10" db="EMBL/GenBank/DDBJ databases">
        <authorList>
            <person name="de Groot N.N."/>
        </authorList>
    </citation>
    <scope>NUCLEOTIDE SEQUENCE [LARGE SCALE GENOMIC DNA]</scope>
    <source>
        <strain evidence="1 2">APO</strain>
    </source>
</reference>
<evidence type="ECO:0000313" key="1">
    <source>
        <dbReference type="EMBL" id="SDY40314.1"/>
    </source>
</evidence>
<dbReference type="RefSeq" id="WP_093310614.1">
    <property type="nucleotide sequence ID" value="NZ_FNPV01000002.1"/>
</dbReference>
<name>A0A1H3JM72_9FIRM</name>
<dbReference type="AlphaFoldDB" id="A0A1H3JM72"/>
<protein>
    <submittedName>
        <fullName evidence="1">Malate/lactate dehydrogenase</fullName>
    </submittedName>
</protein>
<sequence length="423" mass="48163">MLYFYEENNCILISTQKISSLKSCNKNQAMNSEMPLYWLVERHPVRSYVTMGVTEPWQLTAKKESLHFIQKYPFKNNNDPSHVSDILTNNPWIYDRINRGQLYTLNRNHPRWKEQINRKTIPGGRVHIAGLGDVGGTLLTGLRMHGVNHVSSIGIYDLSPFKMQRWEQESNQIADLNYLQYPIVESISENELFQCDIFVFCIAKNIPDINSGITDVRMAQLDANADIIRAYAKKARSAGFKGLFAVVSDPVDQLCKIAYISSNYNEKGEFDFNGLLPDQVKGFGLGVMNARANYYAAKHPETKHYHTEGRAFGPHGKGLFIMDSIIKYNKELSRTLTQQTLTANLSVRKAGYKPYIAPALSSGCYSLIAAINGSWHYSTVFLGGVYFGCRNYVSSYGNFWESYSLPEDVFTELQNTWRKLDEI</sequence>
<gene>
    <name evidence="1" type="ORF">SAMN05192546_10212</name>
</gene>
<keyword evidence="2" id="KW-1185">Reference proteome</keyword>
<dbReference type="InterPro" id="IPR036291">
    <property type="entry name" value="NAD(P)-bd_dom_sf"/>
</dbReference>
<dbReference type="SUPFAM" id="SSF51735">
    <property type="entry name" value="NAD(P)-binding Rossmann-fold domains"/>
    <property type="match status" value="1"/>
</dbReference>
<organism evidence="1 2">
    <name type="scientific">Tindallia californiensis</name>
    <dbReference type="NCBI Taxonomy" id="159292"/>
    <lineage>
        <taxon>Bacteria</taxon>
        <taxon>Bacillati</taxon>
        <taxon>Bacillota</taxon>
        <taxon>Clostridia</taxon>
        <taxon>Peptostreptococcales</taxon>
        <taxon>Tindalliaceae</taxon>
        <taxon>Tindallia</taxon>
    </lineage>
</organism>